<evidence type="ECO:0000256" key="1">
    <source>
        <dbReference type="SAM" id="MobiDB-lite"/>
    </source>
</evidence>
<dbReference type="Proteomes" id="UP000551758">
    <property type="component" value="Unassembled WGS sequence"/>
</dbReference>
<reference evidence="2 3" key="1">
    <citation type="journal article" date="2020" name="Mol. Biol. Evol.">
        <title>Interspecific Gene Flow and the Evolution of Specialization in Black and White Rhinoceros.</title>
        <authorList>
            <person name="Moodley Y."/>
            <person name="Westbury M.V."/>
            <person name="Russo I.M."/>
            <person name="Gopalakrishnan S."/>
            <person name="Rakotoarivelo A."/>
            <person name="Olsen R.A."/>
            <person name="Prost S."/>
            <person name="Tunstall T."/>
            <person name="Ryder O.A."/>
            <person name="Dalen L."/>
            <person name="Bruford M.W."/>
        </authorList>
    </citation>
    <scope>NUCLEOTIDE SEQUENCE [LARGE SCALE GENOMIC DNA]</scope>
    <source>
        <strain evidence="2">SBR-YM</strain>
        <tissue evidence="2">Skin</tissue>
    </source>
</reference>
<comment type="caution">
    <text evidence="2">The sequence shown here is derived from an EMBL/GenBank/DDBJ whole genome shotgun (WGS) entry which is preliminary data.</text>
</comment>
<gene>
    <name evidence="2" type="ORF">HPG69_007200</name>
</gene>
<proteinExistence type="predicted"/>
<name>A0A7J7FMZ7_DICBM</name>
<sequence>MGNMERLLSAWIEDQNQRQCPATPCSSRRRPSRGSRAGRRIRALRGRHGWSARFQAPQPAQPRGERRGRGAHRLIQDAATRPAGVQRGRDQALLEATAPRDGPVCEAPGFKAARGLLTLLLGEGAASDFKLKPLLVSLAETPRVLRGCSRPSLPVVWRSLAQESLGDHEPLPGVVRALLLLCGEVLRPARVPAQGAAHPGQRPDHPGNLDALSAHVRLEYLPRNRDVISTFKACYLRRVFRLLAPRAGGAQGQSAVLDFCPDYSILDAIYSVSKSWVEVPPAMLNGGLGEPWPECIQHDAGGPCQETLLQIWRDIVVLAHGAGFSSWRRQMWWSCCRAAGQPVPRGADGAGAGAAVNDNDPNLECSLQGCWGVNSMISCYQELFMEKRGPK</sequence>
<evidence type="ECO:0000313" key="3">
    <source>
        <dbReference type="Proteomes" id="UP000551758"/>
    </source>
</evidence>
<organism evidence="2 3">
    <name type="scientific">Diceros bicornis minor</name>
    <name type="common">South-central black rhinoceros</name>
    <dbReference type="NCBI Taxonomy" id="77932"/>
    <lineage>
        <taxon>Eukaryota</taxon>
        <taxon>Metazoa</taxon>
        <taxon>Chordata</taxon>
        <taxon>Craniata</taxon>
        <taxon>Vertebrata</taxon>
        <taxon>Euteleostomi</taxon>
        <taxon>Mammalia</taxon>
        <taxon>Eutheria</taxon>
        <taxon>Laurasiatheria</taxon>
        <taxon>Perissodactyla</taxon>
        <taxon>Rhinocerotidae</taxon>
        <taxon>Diceros</taxon>
    </lineage>
</organism>
<feature type="region of interest" description="Disordered" evidence="1">
    <location>
        <begin position="15"/>
        <end position="70"/>
    </location>
</feature>
<dbReference type="AlphaFoldDB" id="A0A7J7FMZ7"/>
<dbReference type="EMBL" id="JACDTQ010000092">
    <property type="protein sequence ID" value="KAF5929450.1"/>
    <property type="molecule type" value="Genomic_DNA"/>
</dbReference>
<feature type="compositionally biased region" description="Basic residues" evidence="1">
    <location>
        <begin position="27"/>
        <end position="50"/>
    </location>
</feature>
<protein>
    <submittedName>
        <fullName evidence="2">Uncharacterized protein</fullName>
    </submittedName>
</protein>
<evidence type="ECO:0000313" key="2">
    <source>
        <dbReference type="EMBL" id="KAF5929450.1"/>
    </source>
</evidence>
<keyword evidence="3" id="KW-1185">Reference proteome</keyword>
<accession>A0A7J7FMZ7</accession>